<dbReference type="Pfam" id="PF05439">
    <property type="entry name" value="JTB"/>
    <property type="match status" value="1"/>
</dbReference>
<dbReference type="GeneID" id="68103745"/>
<keyword evidence="1" id="KW-0472">Membrane</keyword>
<protein>
    <submittedName>
        <fullName evidence="3">Uncharacterized protein</fullName>
    </submittedName>
</protein>
<name>A0AA88H1Y6_NAELO</name>
<dbReference type="EMBL" id="PYSW02000004">
    <property type="protein sequence ID" value="KAG2392566.1"/>
    <property type="molecule type" value="Genomic_DNA"/>
</dbReference>
<reference evidence="3 4" key="1">
    <citation type="journal article" date="2018" name="BMC Genomics">
        <title>The genome of Naegleria lovaniensis, the basis for a comparative approach to unravel pathogenicity factors of the human pathogenic amoeba N. fowleri.</title>
        <authorList>
            <person name="Liechti N."/>
            <person name="Schurch N."/>
            <person name="Bruggmann R."/>
            <person name="Wittwer M."/>
        </authorList>
    </citation>
    <scope>NUCLEOTIDE SEQUENCE [LARGE SCALE GENOMIC DNA]</scope>
    <source>
        <strain evidence="3 4">ATCC 30569</strain>
    </source>
</reference>
<dbReference type="Proteomes" id="UP000816034">
    <property type="component" value="Unassembled WGS sequence"/>
</dbReference>
<feature type="chain" id="PRO_5041689506" evidence="2">
    <location>
        <begin position="29"/>
        <end position="168"/>
    </location>
</feature>
<dbReference type="AlphaFoldDB" id="A0AA88H1Y6"/>
<evidence type="ECO:0000313" key="4">
    <source>
        <dbReference type="Proteomes" id="UP000816034"/>
    </source>
</evidence>
<sequence>MTSQTRSKLLILFISILWIGFMSTLVASEQQTSTSSHTDHKPTATTPKEICETVSECLPCSEEDLKSPHRYCEATKYYHVVECRTEHAGGDSKEVKKTTTRESCRPDIIYTPYTVQNLILFECSLLVIIVLSGILFYRRTKKLSEEQSERYRRLVQSSSLTSSTTSNR</sequence>
<proteinExistence type="predicted"/>
<dbReference type="InterPro" id="IPR008657">
    <property type="entry name" value="JTB"/>
</dbReference>
<gene>
    <name evidence="3" type="ORF">C9374_011291</name>
</gene>
<evidence type="ECO:0000313" key="3">
    <source>
        <dbReference type="EMBL" id="KAG2392566.1"/>
    </source>
</evidence>
<dbReference type="RefSeq" id="XP_044554460.1">
    <property type="nucleotide sequence ID" value="XM_044686930.1"/>
</dbReference>
<dbReference type="GO" id="GO:0016020">
    <property type="term" value="C:membrane"/>
    <property type="evidence" value="ECO:0007669"/>
    <property type="project" value="InterPro"/>
</dbReference>
<evidence type="ECO:0000256" key="1">
    <source>
        <dbReference type="SAM" id="Phobius"/>
    </source>
</evidence>
<evidence type="ECO:0000256" key="2">
    <source>
        <dbReference type="SAM" id="SignalP"/>
    </source>
</evidence>
<keyword evidence="1" id="KW-0812">Transmembrane</keyword>
<feature type="signal peptide" evidence="2">
    <location>
        <begin position="1"/>
        <end position="28"/>
    </location>
</feature>
<comment type="caution">
    <text evidence="3">The sequence shown here is derived from an EMBL/GenBank/DDBJ whole genome shotgun (WGS) entry which is preliminary data.</text>
</comment>
<accession>A0AA88H1Y6</accession>
<keyword evidence="4" id="KW-1185">Reference proteome</keyword>
<keyword evidence="2" id="KW-0732">Signal</keyword>
<organism evidence="3 4">
    <name type="scientific">Naegleria lovaniensis</name>
    <name type="common">Amoeba</name>
    <dbReference type="NCBI Taxonomy" id="51637"/>
    <lineage>
        <taxon>Eukaryota</taxon>
        <taxon>Discoba</taxon>
        <taxon>Heterolobosea</taxon>
        <taxon>Tetramitia</taxon>
        <taxon>Eutetramitia</taxon>
        <taxon>Vahlkampfiidae</taxon>
        <taxon>Naegleria</taxon>
    </lineage>
</organism>
<keyword evidence="1" id="KW-1133">Transmembrane helix</keyword>
<feature type="transmembrane region" description="Helical" evidence="1">
    <location>
        <begin position="118"/>
        <end position="137"/>
    </location>
</feature>